<evidence type="ECO:0000313" key="1">
    <source>
        <dbReference type="EMBL" id="CAF0689048.1"/>
    </source>
</evidence>
<dbReference type="Proteomes" id="UP000663859">
    <property type="component" value="Unassembled WGS sequence"/>
</dbReference>
<gene>
    <name evidence="1" type="ORF">MPNT_10093</name>
</gene>
<comment type="caution">
    <text evidence="1">The sequence shown here is derived from an EMBL/GenBank/DDBJ whole genome shotgun (WGS) entry which is preliminary data.</text>
</comment>
<reference evidence="1" key="1">
    <citation type="submission" date="2021-02" db="EMBL/GenBank/DDBJ databases">
        <authorList>
            <person name="Cremers G."/>
            <person name="Picone N."/>
        </authorList>
    </citation>
    <scope>NUCLEOTIDE SEQUENCE</scope>
    <source>
        <strain evidence="1">PQ17</strain>
    </source>
</reference>
<accession>A0A8J2BQG2</accession>
<protein>
    <submittedName>
        <fullName evidence="1">Uncharacterized protein</fullName>
    </submittedName>
</protein>
<dbReference type="AlphaFoldDB" id="A0A8J2BQG2"/>
<sequence>MVRESPFFLVASGTLSEVRGQSRQGLGGGGPLTLAPRQWDPVVKGIFFYSLAFNRK</sequence>
<dbReference type="EMBL" id="CAJNOB010000001">
    <property type="protein sequence ID" value="CAF0689048.1"/>
    <property type="molecule type" value="Genomic_DNA"/>
</dbReference>
<organism evidence="1 2">
    <name type="scientific">Candidatus Methylacidithermus pantelleriae</name>
    <dbReference type="NCBI Taxonomy" id="2744239"/>
    <lineage>
        <taxon>Bacteria</taxon>
        <taxon>Pseudomonadati</taxon>
        <taxon>Verrucomicrobiota</taxon>
        <taxon>Methylacidiphilae</taxon>
        <taxon>Methylacidiphilales</taxon>
        <taxon>Methylacidiphilaceae</taxon>
        <taxon>Candidatus Methylacidithermus</taxon>
    </lineage>
</organism>
<evidence type="ECO:0000313" key="2">
    <source>
        <dbReference type="Proteomes" id="UP000663859"/>
    </source>
</evidence>
<name>A0A8J2BQG2_9BACT</name>
<keyword evidence="2" id="KW-1185">Reference proteome</keyword>
<proteinExistence type="predicted"/>